<dbReference type="EMBL" id="CP002098">
    <property type="protein sequence ID" value="ADM28313.1"/>
    <property type="molecule type" value="Genomic_DNA"/>
</dbReference>
<dbReference type="InterPro" id="IPR001667">
    <property type="entry name" value="DDH_dom"/>
</dbReference>
<dbReference type="InterPro" id="IPR038763">
    <property type="entry name" value="DHH_sf"/>
</dbReference>
<dbReference type="Pfam" id="PF01368">
    <property type="entry name" value="DHH"/>
    <property type="match status" value="1"/>
</dbReference>
<gene>
    <name evidence="2" type="ordered locus">Igag_1511</name>
</gene>
<dbReference type="STRING" id="583356.Igag_1511"/>
<dbReference type="AlphaFoldDB" id="E0SQY3"/>
<feature type="domain" description="DDH" evidence="1">
    <location>
        <begin position="25"/>
        <end position="183"/>
    </location>
</feature>
<dbReference type="PANTHER" id="PTHR47618:SF1">
    <property type="entry name" value="BIFUNCTIONAL OLIGORIBONUCLEASE AND PAP PHOSPHATASE NRNA"/>
    <property type="match status" value="1"/>
</dbReference>
<keyword evidence="3" id="KW-1185">Reference proteome</keyword>
<dbReference type="SUPFAM" id="SSF64182">
    <property type="entry name" value="DHH phosphoesterases"/>
    <property type="match status" value="1"/>
</dbReference>
<evidence type="ECO:0000313" key="3">
    <source>
        <dbReference type="Proteomes" id="UP000001304"/>
    </source>
</evidence>
<dbReference type="InterPro" id="IPR051319">
    <property type="entry name" value="Oligoribo/pAp-PDE_c-di-AMP_PDE"/>
</dbReference>
<proteinExistence type="predicted"/>
<evidence type="ECO:0000259" key="1">
    <source>
        <dbReference type="Pfam" id="PF01368"/>
    </source>
</evidence>
<name>E0SQY3_IGNAA</name>
<dbReference type="KEGG" id="iag:Igag_1511"/>
<dbReference type="PANTHER" id="PTHR47618">
    <property type="entry name" value="BIFUNCTIONAL OLIGORIBONUCLEASE AND PAP PHOSPHATASE NRNA"/>
    <property type="match status" value="1"/>
</dbReference>
<accession>E0SQY3</accession>
<evidence type="ECO:0000313" key="2">
    <source>
        <dbReference type="EMBL" id="ADM28313.1"/>
    </source>
</evidence>
<reference evidence="2 3" key="1">
    <citation type="journal article" date="2010" name="Stand. Genomic Sci.">
        <title>Complete genome sequence of Ignisphaera aggregans type strain (AQ1.S1).</title>
        <authorList>
            <person name="Goker M."/>
            <person name="Held B."/>
            <person name="Lapidus A."/>
            <person name="Nolan M."/>
            <person name="Spring S."/>
            <person name="Yasawong M."/>
            <person name="Lucas S."/>
            <person name="Glavina Del Rio T."/>
            <person name="Tice H."/>
            <person name="Cheng J.F."/>
            <person name="Goodwin L."/>
            <person name="Tapia R."/>
            <person name="Pitluck S."/>
            <person name="Liolios K."/>
            <person name="Ivanova N."/>
            <person name="Mavromatis K."/>
            <person name="Mikhailova N."/>
            <person name="Pati A."/>
            <person name="Chen A."/>
            <person name="Palaniappan K."/>
            <person name="Brambilla E."/>
            <person name="Land M."/>
            <person name="Hauser L."/>
            <person name="Chang Y.J."/>
            <person name="Jeffries C.D."/>
            <person name="Brettin T."/>
            <person name="Detter J.C."/>
            <person name="Han C."/>
            <person name="Rohde M."/>
            <person name="Sikorski J."/>
            <person name="Woyke T."/>
            <person name="Bristow J."/>
            <person name="Eisen J.A."/>
            <person name="Markowitz V."/>
            <person name="Hugenholtz P."/>
            <person name="Kyrpides N.C."/>
            <person name="Klenk H.P."/>
        </authorList>
    </citation>
    <scope>NUCLEOTIDE SEQUENCE [LARGE SCALE GENOMIC DNA]</scope>
    <source>
        <strain evidence="3">DSM 17230 / JCM 13409 / AQ1.S1</strain>
    </source>
</reference>
<dbReference type="Gene3D" id="3.90.1640.10">
    <property type="entry name" value="inorganic pyrophosphatase (n-terminal core)"/>
    <property type="match status" value="1"/>
</dbReference>
<sequence>MSSIDSRYFCLDTERVKNIIRDSHRISIYTHNNADPDGIASACAFAYIAKILNNRINVKIVIPESVGIESRDMVKICEECGIEIDIVKKIEDENTVLGDTCVIVDVASLDQLKLIKNTINKCNNIILIDHHSYREEIGQDLSRETISFIDSKASSTSEIVYNIARCLGISLTKDIMELLIAGIIWDTKRFLRSSANTFKVVGELIENGADYEHAQGLISISKPSYSRIARIKCILRHRGYKITMPKGEVFIAISEIGAYESDCASTLITLGYDIALVATEDESLNVYRVVYRARDEVVDNMGIDVYTTILKRLISTFGGSGGGHKGAGAAILRTNSMSLILKEVIRILKEISGNRVVELEEERVS</sequence>
<protein>
    <submittedName>
        <fullName evidence="2">Phosphoesterase RecJ domain protein</fullName>
    </submittedName>
</protein>
<dbReference type="BioCyc" id="IAGG583356:GHAH-1501-MONOMER"/>
<dbReference type="HOGENOM" id="CLU_070736_0_0_2"/>
<dbReference type="Proteomes" id="UP000001304">
    <property type="component" value="Chromosome"/>
</dbReference>
<organism evidence="2 3">
    <name type="scientific">Ignisphaera aggregans (strain DSM 17230 / JCM 13409 / AQ1.S1)</name>
    <dbReference type="NCBI Taxonomy" id="583356"/>
    <lineage>
        <taxon>Archaea</taxon>
        <taxon>Thermoproteota</taxon>
        <taxon>Thermoprotei</taxon>
        <taxon>Desulfurococcales</taxon>
        <taxon>Desulfurococcaceae</taxon>
        <taxon>Ignisphaera</taxon>
    </lineage>
</organism>